<dbReference type="InterPro" id="IPR037523">
    <property type="entry name" value="VOC_core"/>
</dbReference>
<dbReference type="EMBL" id="SUPK01000001">
    <property type="protein sequence ID" value="TJY43848.1"/>
    <property type="molecule type" value="Genomic_DNA"/>
</dbReference>
<evidence type="ECO:0000313" key="2">
    <source>
        <dbReference type="EMBL" id="TJY43848.1"/>
    </source>
</evidence>
<evidence type="ECO:0000313" key="3">
    <source>
        <dbReference type="Proteomes" id="UP000309673"/>
    </source>
</evidence>
<dbReference type="InterPro" id="IPR004360">
    <property type="entry name" value="Glyas_Fos-R_dOase_dom"/>
</dbReference>
<dbReference type="Pfam" id="PF00903">
    <property type="entry name" value="Glyoxalase"/>
    <property type="match status" value="1"/>
</dbReference>
<dbReference type="PROSITE" id="PS51819">
    <property type="entry name" value="VOC"/>
    <property type="match status" value="1"/>
</dbReference>
<comment type="caution">
    <text evidence="2">The sequence shown here is derived from an EMBL/GenBank/DDBJ whole genome shotgun (WGS) entry which is preliminary data.</text>
</comment>
<dbReference type="InterPro" id="IPR029068">
    <property type="entry name" value="Glyas_Bleomycin-R_OHBP_Dase"/>
</dbReference>
<accession>A0A4U0FG52</accession>
<dbReference type="OrthoDB" id="291991at2"/>
<dbReference type="Gene3D" id="3.10.180.10">
    <property type="entry name" value="2,3-Dihydroxybiphenyl 1,2-Dioxygenase, domain 1"/>
    <property type="match status" value="1"/>
</dbReference>
<protein>
    <submittedName>
        <fullName evidence="2">VOC family protein</fullName>
    </submittedName>
</protein>
<feature type="domain" description="VOC" evidence="1">
    <location>
        <begin position="11"/>
        <end position="129"/>
    </location>
</feature>
<dbReference type="Proteomes" id="UP000309673">
    <property type="component" value="Unassembled WGS sequence"/>
</dbReference>
<name>A0A4U0FG52_9BACL</name>
<evidence type="ECO:0000259" key="1">
    <source>
        <dbReference type="PROSITE" id="PS51819"/>
    </source>
</evidence>
<dbReference type="AlphaFoldDB" id="A0A4U0FG52"/>
<organism evidence="2 3">
    <name type="scientific">Cohnella pontilimi</name>
    <dbReference type="NCBI Taxonomy" id="2564100"/>
    <lineage>
        <taxon>Bacteria</taxon>
        <taxon>Bacillati</taxon>
        <taxon>Bacillota</taxon>
        <taxon>Bacilli</taxon>
        <taxon>Bacillales</taxon>
        <taxon>Paenibacillaceae</taxon>
        <taxon>Cohnella</taxon>
    </lineage>
</organism>
<dbReference type="RefSeq" id="WP_136775569.1">
    <property type="nucleotide sequence ID" value="NZ_SUPK01000001.1"/>
</dbReference>
<dbReference type="SUPFAM" id="SSF54593">
    <property type="entry name" value="Glyoxalase/Bleomycin resistance protein/Dihydroxybiphenyl dioxygenase"/>
    <property type="match status" value="1"/>
</dbReference>
<dbReference type="CDD" id="cd06587">
    <property type="entry name" value="VOC"/>
    <property type="match status" value="1"/>
</dbReference>
<sequence>MFQKNDQIVEFIDTVYLPVLNKQESIQWFQEKLGLQWNGHCFNLGSGPVIFLVQVKNKDDVKISYLTDDWEGIDYEMQLVTFRSKNIDETYKILKERGVRVSEVRMYDGNRKNFRFYDLNGNRFDVWSGWL</sequence>
<gene>
    <name evidence="2" type="ORF">E5161_00075</name>
</gene>
<keyword evidence="3" id="KW-1185">Reference proteome</keyword>
<proteinExistence type="predicted"/>
<reference evidence="2 3" key="1">
    <citation type="submission" date="2019-04" db="EMBL/GenBank/DDBJ databases">
        <title>Cohnella sp. nov., isolated from soil.</title>
        <authorList>
            <person name="Kim W."/>
        </authorList>
    </citation>
    <scope>NUCLEOTIDE SEQUENCE [LARGE SCALE GENOMIC DNA]</scope>
    <source>
        <strain evidence="2 3">CAU 1483</strain>
    </source>
</reference>